<evidence type="ECO:0000256" key="1">
    <source>
        <dbReference type="SAM" id="MobiDB-lite"/>
    </source>
</evidence>
<dbReference type="InterPro" id="IPR011055">
    <property type="entry name" value="Dup_hybrid_motif"/>
</dbReference>
<organism evidence="4 5">
    <name type="scientific">Streptomyces solincola</name>
    <dbReference type="NCBI Taxonomy" id="2100817"/>
    <lineage>
        <taxon>Bacteria</taxon>
        <taxon>Bacillati</taxon>
        <taxon>Actinomycetota</taxon>
        <taxon>Actinomycetes</taxon>
        <taxon>Kitasatosporales</taxon>
        <taxon>Streptomycetaceae</taxon>
        <taxon>Streptomyces</taxon>
    </lineage>
</organism>
<gene>
    <name evidence="4" type="ORF">C6N75_14045</name>
</gene>
<dbReference type="CDD" id="cd12797">
    <property type="entry name" value="M23_peptidase"/>
    <property type="match status" value="1"/>
</dbReference>
<evidence type="ECO:0000313" key="5">
    <source>
        <dbReference type="Proteomes" id="UP000239322"/>
    </source>
</evidence>
<dbReference type="SUPFAM" id="SSF51261">
    <property type="entry name" value="Duplicated hybrid motif"/>
    <property type="match status" value="1"/>
</dbReference>
<dbReference type="RefSeq" id="WP_105869230.1">
    <property type="nucleotide sequence ID" value="NZ_PVLV01000192.1"/>
</dbReference>
<dbReference type="Gene3D" id="2.70.70.10">
    <property type="entry name" value="Glucose Permease (Domain IIA)"/>
    <property type="match status" value="1"/>
</dbReference>
<dbReference type="OrthoDB" id="9809488at2"/>
<dbReference type="InterPro" id="IPR016047">
    <property type="entry name" value="M23ase_b-sheet_dom"/>
</dbReference>
<dbReference type="AlphaFoldDB" id="A0A2S9PW15"/>
<feature type="region of interest" description="Disordered" evidence="1">
    <location>
        <begin position="374"/>
        <end position="402"/>
    </location>
</feature>
<protein>
    <submittedName>
        <fullName evidence="4">M23 family peptidase</fullName>
    </submittedName>
</protein>
<dbReference type="EMBL" id="PVLV01000192">
    <property type="protein sequence ID" value="PRH78599.1"/>
    <property type="molecule type" value="Genomic_DNA"/>
</dbReference>
<name>A0A2S9PW15_9ACTN</name>
<dbReference type="Pfam" id="PF01551">
    <property type="entry name" value="Peptidase_M23"/>
    <property type="match status" value="1"/>
</dbReference>
<dbReference type="Proteomes" id="UP000239322">
    <property type="component" value="Unassembled WGS sequence"/>
</dbReference>
<dbReference type="PANTHER" id="PTHR21666">
    <property type="entry name" value="PEPTIDASE-RELATED"/>
    <property type="match status" value="1"/>
</dbReference>
<sequence>MRQPSPSVLGVSLATAAVVLLWGAAPTAPAADAPSKLTVTPLLMAVPTPPRWFEGTDGKVHLVYELRLTNALAGPVTVKTVTSKDEKTRKDIARLSGSSLTNAMTPMTQPDKAGTTIPASSTSVVWMDVTLPGGAPPSKITHAVNLDVPEELPLPTPFSEDGAVAAVDTRQPVKLSPPLRGPGWIAVGSCCDGPHRRAAQPVDNSLKLGERFAIDFNGSDPGRRLVKGDPSVNKNWVFYNAPVLAVADGVVVASRNDVPDQTPGKPPAPSFEDADGNYVIVDIGDGRYAGYAHLVPGSVQAEAGDRVRKGQVLGRLGNSGNSTGPHLHFQVMNAPDMLDSDGLPFELERFTLEGTTPPVTEELLSDLENGMPVSIDSAGSGERRDQYPLGRDVLRFGQPRRG</sequence>
<reference evidence="4 5" key="1">
    <citation type="submission" date="2018-03" db="EMBL/GenBank/DDBJ databases">
        <title>Novel Streptomyces sp. from soil.</title>
        <authorList>
            <person name="Tan G.Y.A."/>
            <person name="Lee Z.Y."/>
        </authorList>
    </citation>
    <scope>NUCLEOTIDE SEQUENCE [LARGE SCALE GENOMIC DNA]</scope>
    <source>
        <strain evidence="4 5">ST5x</strain>
    </source>
</reference>
<proteinExistence type="predicted"/>
<keyword evidence="5" id="KW-1185">Reference proteome</keyword>
<comment type="caution">
    <text evidence="4">The sequence shown here is derived from an EMBL/GenBank/DDBJ whole genome shotgun (WGS) entry which is preliminary data.</text>
</comment>
<feature type="chain" id="PRO_5015407356" evidence="2">
    <location>
        <begin position="31"/>
        <end position="402"/>
    </location>
</feature>
<feature type="signal peptide" evidence="2">
    <location>
        <begin position="1"/>
        <end position="30"/>
    </location>
</feature>
<keyword evidence="2" id="KW-0732">Signal</keyword>
<dbReference type="GO" id="GO:0004222">
    <property type="term" value="F:metalloendopeptidase activity"/>
    <property type="evidence" value="ECO:0007669"/>
    <property type="project" value="TreeGrafter"/>
</dbReference>
<feature type="domain" description="M23ase beta-sheet core" evidence="3">
    <location>
        <begin position="240"/>
        <end position="334"/>
    </location>
</feature>
<evidence type="ECO:0000313" key="4">
    <source>
        <dbReference type="EMBL" id="PRH78599.1"/>
    </source>
</evidence>
<accession>A0A2S9PW15</accession>
<dbReference type="PANTHER" id="PTHR21666:SF270">
    <property type="entry name" value="MUREIN HYDROLASE ACTIVATOR ENVC"/>
    <property type="match status" value="1"/>
</dbReference>
<evidence type="ECO:0000256" key="2">
    <source>
        <dbReference type="SAM" id="SignalP"/>
    </source>
</evidence>
<dbReference type="InterPro" id="IPR050570">
    <property type="entry name" value="Cell_wall_metabolism_enzyme"/>
</dbReference>
<evidence type="ECO:0000259" key="3">
    <source>
        <dbReference type="Pfam" id="PF01551"/>
    </source>
</evidence>